<dbReference type="InterPro" id="IPR007214">
    <property type="entry name" value="YbaK/aa-tRNA-synth-assoc-dom"/>
</dbReference>
<accession>A0A5C7ER29</accession>
<name>A0A5C7ER29_9PROT</name>
<keyword evidence="3" id="KW-1185">Reference proteome</keyword>
<dbReference type="CDD" id="cd04332">
    <property type="entry name" value="YbaK_like"/>
    <property type="match status" value="1"/>
</dbReference>
<dbReference type="InterPro" id="IPR036754">
    <property type="entry name" value="YbaK/aa-tRNA-synt-asso_dom_sf"/>
</dbReference>
<dbReference type="InParanoid" id="A0A5C7ER29"/>
<evidence type="ECO:0000313" key="2">
    <source>
        <dbReference type="EMBL" id="TXF10660.1"/>
    </source>
</evidence>
<feature type="domain" description="YbaK/aminoacyl-tRNA synthetase-associated" evidence="1">
    <location>
        <begin position="31"/>
        <end position="145"/>
    </location>
</feature>
<evidence type="ECO:0000313" key="3">
    <source>
        <dbReference type="Proteomes" id="UP000321201"/>
    </source>
</evidence>
<dbReference type="Gene3D" id="3.90.960.10">
    <property type="entry name" value="YbaK/aminoacyl-tRNA synthetase-associated domain"/>
    <property type="match status" value="1"/>
</dbReference>
<protein>
    <submittedName>
        <fullName evidence="2">YbaK/EbsC family protein</fullName>
    </submittedName>
</protein>
<reference evidence="2 3" key="1">
    <citation type="submission" date="2019-08" db="EMBL/GenBank/DDBJ databases">
        <title>Pelomicrobium methylotrophicum gen. nov., sp. nov. a moderately thermophilic, facultatively anaerobic, lithoautotrophic and methylotrophic bacterium isolated from a terrestrial mud volcano.</title>
        <authorList>
            <person name="Slobodkina G.B."/>
            <person name="Merkel A.Y."/>
            <person name="Slobodkin A.I."/>
        </authorList>
    </citation>
    <scope>NUCLEOTIDE SEQUENCE [LARGE SCALE GENOMIC DNA]</scope>
    <source>
        <strain evidence="2 3">SM250</strain>
    </source>
</reference>
<dbReference type="GO" id="GO:0002161">
    <property type="term" value="F:aminoacyl-tRNA deacylase activity"/>
    <property type="evidence" value="ECO:0007669"/>
    <property type="project" value="InterPro"/>
</dbReference>
<dbReference type="OrthoDB" id="9786549at2"/>
<evidence type="ECO:0000259" key="1">
    <source>
        <dbReference type="Pfam" id="PF04073"/>
    </source>
</evidence>
<sequence length="159" mass="17866">MTVSMAPTVEKYLKEQHIPYDVLPHARTFSSIRSATAAHVSPHRVAKAVLLEDEEGYMMAVLPADRHVHLGTLRRELGRRLGLATEQEIASLFRDCDLGAIPPLGEAYGVDVVVDDELGNESDIYFEAGDHEELIHVRREDFLRLLSHARYAHFSTTAF</sequence>
<dbReference type="Proteomes" id="UP000321201">
    <property type="component" value="Unassembled WGS sequence"/>
</dbReference>
<proteinExistence type="predicted"/>
<dbReference type="Pfam" id="PF04073">
    <property type="entry name" value="tRNA_edit"/>
    <property type="match status" value="1"/>
</dbReference>
<gene>
    <name evidence="2" type="ORF">FR698_14045</name>
</gene>
<dbReference type="EMBL" id="VPFL01000024">
    <property type="protein sequence ID" value="TXF10660.1"/>
    <property type="molecule type" value="Genomic_DNA"/>
</dbReference>
<organism evidence="2 3">
    <name type="scientific">Pelomicrobium methylotrophicum</name>
    <dbReference type="NCBI Taxonomy" id="2602750"/>
    <lineage>
        <taxon>Bacteria</taxon>
        <taxon>Pseudomonadati</taxon>
        <taxon>Pseudomonadota</taxon>
        <taxon>Hydrogenophilia</taxon>
        <taxon>Hydrogenophilia incertae sedis</taxon>
        <taxon>Pelomicrobium</taxon>
    </lineage>
</organism>
<dbReference type="AlphaFoldDB" id="A0A5C7ER29"/>
<dbReference type="SUPFAM" id="SSF55826">
    <property type="entry name" value="YbaK/ProRS associated domain"/>
    <property type="match status" value="1"/>
</dbReference>
<comment type="caution">
    <text evidence="2">The sequence shown here is derived from an EMBL/GenBank/DDBJ whole genome shotgun (WGS) entry which is preliminary data.</text>
</comment>